<dbReference type="SUPFAM" id="SSF81345">
    <property type="entry name" value="ABC transporter involved in vitamin B12 uptake, BtuC"/>
    <property type="match status" value="1"/>
</dbReference>
<evidence type="ECO:0000256" key="3">
    <source>
        <dbReference type="ARBA" id="ARBA00022448"/>
    </source>
</evidence>
<dbReference type="AlphaFoldDB" id="A0A1E5IIX1"/>
<evidence type="ECO:0000256" key="1">
    <source>
        <dbReference type="ARBA" id="ARBA00004651"/>
    </source>
</evidence>
<name>A0A1E5IIX1_ENDTX</name>
<feature type="transmembrane region" description="Helical" evidence="8">
    <location>
        <begin position="89"/>
        <end position="110"/>
    </location>
</feature>
<evidence type="ECO:0000256" key="8">
    <source>
        <dbReference type="SAM" id="Phobius"/>
    </source>
</evidence>
<dbReference type="PANTHER" id="PTHR30472">
    <property type="entry name" value="FERRIC ENTEROBACTIN TRANSPORT SYSTEM PERMEASE PROTEIN"/>
    <property type="match status" value="1"/>
</dbReference>
<evidence type="ECO:0000313" key="9">
    <source>
        <dbReference type="EMBL" id="OEG70452.1"/>
    </source>
</evidence>
<sequence length="330" mass="35124">MSNKKFLFIYILMPVSVLVVFLFSLTVGLDGISFIDAVEALFGGADENVAVIIKQIRFPRIFMSCIVGAGLAVSGCVFQAILKNPLADPFTLGISGGASLGAAAAFISGLATIRSFFIPFCAFAGMIVSVSIVYLLSMQKRFNSNAMILSGVVVSYIFSSAVMLMFALSPENSVQAAFLWLMGNFSAFDERLLPFITAVVLISIMILSLSGNVINAVSLGGEKSKTFGMNVERNIKFLFLTASFITAATVSICGVIGFVGLMIPHIMRKITGTNNVVLIPASAFAGAVFLPLCDTLSRMLFSPVLIPVGVITSIIGGLFFICLLLKPDKK</sequence>
<comment type="caution">
    <text evidence="9">The sequence shown here is derived from an EMBL/GenBank/DDBJ whole genome shotgun (WGS) entry which is preliminary data.</text>
</comment>
<keyword evidence="6 8" id="KW-1133">Transmembrane helix</keyword>
<organism evidence="9 10">
    <name type="scientific">Endomicrobium trichonymphae</name>
    <dbReference type="NCBI Taxonomy" id="1408204"/>
    <lineage>
        <taxon>Bacteria</taxon>
        <taxon>Pseudomonadati</taxon>
        <taxon>Elusimicrobiota</taxon>
        <taxon>Endomicrobiia</taxon>
        <taxon>Endomicrobiales</taxon>
        <taxon>Endomicrobiaceae</taxon>
        <taxon>Candidatus Endomicrobiellum</taxon>
    </lineage>
</organism>
<feature type="transmembrane region" description="Helical" evidence="8">
    <location>
        <begin position="148"/>
        <end position="167"/>
    </location>
</feature>
<dbReference type="PANTHER" id="PTHR30472:SF25">
    <property type="entry name" value="ABC TRANSPORTER PERMEASE PROTEIN MJ0876-RELATED"/>
    <property type="match status" value="1"/>
</dbReference>
<keyword evidence="3" id="KW-0813">Transport</keyword>
<dbReference type="CDD" id="cd06550">
    <property type="entry name" value="TM_ABC_iron-siderophores_like"/>
    <property type="match status" value="1"/>
</dbReference>
<evidence type="ECO:0000256" key="2">
    <source>
        <dbReference type="ARBA" id="ARBA00007935"/>
    </source>
</evidence>
<feature type="transmembrane region" description="Helical" evidence="8">
    <location>
        <begin position="304"/>
        <end position="325"/>
    </location>
</feature>
<evidence type="ECO:0000256" key="6">
    <source>
        <dbReference type="ARBA" id="ARBA00022989"/>
    </source>
</evidence>
<dbReference type="EMBL" id="LNVX01000335">
    <property type="protein sequence ID" value="OEG70452.1"/>
    <property type="molecule type" value="Genomic_DNA"/>
</dbReference>
<accession>A0A1E5IIX1</accession>
<comment type="subcellular location">
    <subcellularLocation>
        <location evidence="1">Cell membrane</location>
        <topology evidence="1">Multi-pass membrane protein</topology>
    </subcellularLocation>
</comment>
<keyword evidence="4" id="KW-1003">Cell membrane</keyword>
<dbReference type="Proteomes" id="UP000095237">
    <property type="component" value="Unassembled WGS sequence"/>
</dbReference>
<comment type="similarity">
    <text evidence="2">Belongs to the binding-protein-dependent transport system permease family. FecCD subfamily.</text>
</comment>
<evidence type="ECO:0000256" key="5">
    <source>
        <dbReference type="ARBA" id="ARBA00022692"/>
    </source>
</evidence>
<keyword evidence="10" id="KW-1185">Reference proteome</keyword>
<dbReference type="GO" id="GO:0005886">
    <property type="term" value="C:plasma membrane"/>
    <property type="evidence" value="ECO:0007669"/>
    <property type="project" value="UniProtKB-SubCell"/>
</dbReference>
<reference evidence="9 10" key="1">
    <citation type="submission" date="2015-11" db="EMBL/GenBank/DDBJ databases">
        <title>Evidence for parallel genomic evolution in an endosymbiosis of termite gut flagellates.</title>
        <authorList>
            <person name="Zheng H."/>
        </authorList>
    </citation>
    <scope>NUCLEOTIDE SEQUENCE [LARGE SCALE GENOMIC DNA]</scope>
    <source>
        <strain evidence="9 10">CET450</strain>
    </source>
</reference>
<evidence type="ECO:0000256" key="7">
    <source>
        <dbReference type="ARBA" id="ARBA00023136"/>
    </source>
</evidence>
<dbReference type="GO" id="GO:0033214">
    <property type="term" value="P:siderophore-iron import into cell"/>
    <property type="evidence" value="ECO:0007669"/>
    <property type="project" value="TreeGrafter"/>
</dbReference>
<protein>
    <submittedName>
        <fullName evidence="9">Uncharacterized protein</fullName>
    </submittedName>
</protein>
<dbReference type="InterPro" id="IPR037294">
    <property type="entry name" value="ABC_BtuC-like"/>
</dbReference>
<dbReference type="Gene3D" id="1.10.3470.10">
    <property type="entry name" value="ABC transporter involved in vitamin B12 uptake, BtuC"/>
    <property type="match status" value="1"/>
</dbReference>
<keyword evidence="5 8" id="KW-0812">Transmembrane</keyword>
<feature type="transmembrane region" description="Helical" evidence="8">
    <location>
        <begin position="275"/>
        <end position="292"/>
    </location>
</feature>
<dbReference type="GO" id="GO:0022857">
    <property type="term" value="F:transmembrane transporter activity"/>
    <property type="evidence" value="ECO:0007669"/>
    <property type="project" value="InterPro"/>
</dbReference>
<dbReference type="FunFam" id="1.10.3470.10:FF:000001">
    <property type="entry name" value="Vitamin B12 ABC transporter permease BtuC"/>
    <property type="match status" value="1"/>
</dbReference>
<gene>
    <name evidence="9" type="ORF">ATZ36_04405</name>
</gene>
<feature type="transmembrane region" description="Helical" evidence="8">
    <location>
        <begin position="61"/>
        <end position="82"/>
    </location>
</feature>
<dbReference type="Pfam" id="PF01032">
    <property type="entry name" value="FecCD"/>
    <property type="match status" value="1"/>
</dbReference>
<feature type="transmembrane region" description="Helical" evidence="8">
    <location>
        <begin position="237"/>
        <end position="263"/>
    </location>
</feature>
<proteinExistence type="inferred from homology"/>
<feature type="transmembrane region" description="Helical" evidence="8">
    <location>
        <begin position="195"/>
        <end position="217"/>
    </location>
</feature>
<feature type="transmembrane region" description="Helical" evidence="8">
    <location>
        <begin position="116"/>
        <end position="136"/>
    </location>
</feature>
<evidence type="ECO:0000313" key="10">
    <source>
        <dbReference type="Proteomes" id="UP000095237"/>
    </source>
</evidence>
<evidence type="ECO:0000256" key="4">
    <source>
        <dbReference type="ARBA" id="ARBA00022475"/>
    </source>
</evidence>
<feature type="transmembrane region" description="Helical" evidence="8">
    <location>
        <begin position="7"/>
        <end position="29"/>
    </location>
</feature>
<keyword evidence="7 8" id="KW-0472">Membrane</keyword>
<dbReference type="InterPro" id="IPR000522">
    <property type="entry name" value="ABC_transptr_permease_BtuC"/>
</dbReference>